<dbReference type="InterPro" id="IPR036047">
    <property type="entry name" value="F-box-like_dom_sf"/>
</dbReference>
<proteinExistence type="predicted"/>
<accession>J0WND7</accession>
<name>J0WND7_AURST</name>
<dbReference type="Gene3D" id="1.20.1280.50">
    <property type="match status" value="1"/>
</dbReference>
<evidence type="ECO:0000259" key="1">
    <source>
        <dbReference type="Pfam" id="PF00646"/>
    </source>
</evidence>
<dbReference type="Proteomes" id="UP000006514">
    <property type="component" value="Unassembled WGS sequence"/>
</dbReference>
<dbReference type="InParanoid" id="J0WND7"/>
<gene>
    <name evidence="2" type="ORF">AURDEDRAFT_177042</name>
</gene>
<evidence type="ECO:0000313" key="3">
    <source>
        <dbReference type="Proteomes" id="UP000006514"/>
    </source>
</evidence>
<dbReference type="SUPFAM" id="SSF81383">
    <property type="entry name" value="F-box domain"/>
    <property type="match status" value="1"/>
</dbReference>
<evidence type="ECO:0000313" key="2">
    <source>
        <dbReference type="EMBL" id="EJD33895.1"/>
    </source>
</evidence>
<protein>
    <recommendedName>
        <fullName evidence="1">F-box domain-containing protein</fullName>
    </recommendedName>
</protein>
<keyword evidence="3" id="KW-1185">Reference proteome</keyword>
<reference evidence="3" key="1">
    <citation type="journal article" date="2012" name="Science">
        <title>The Paleozoic origin of enzymatic lignin decomposition reconstructed from 31 fungal genomes.</title>
        <authorList>
            <person name="Floudas D."/>
            <person name="Binder M."/>
            <person name="Riley R."/>
            <person name="Barry K."/>
            <person name="Blanchette R.A."/>
            <person name="Henrissat B."/>
            <person name="Martinez A.T."/>
            <person name="Otillar R."/>
            <person name="Spatafora J.W."/>
            <person name="Yadav J.S."/>
            <person name="Aerts A."/>
            <person name="Benoit I."/>
            <person name="Boyd A."/>
            <person name="Carlson A."/>
            <person name="Copeland A."/>
            <person name="Coutinho P.M."/>
            <person name="de Vries R.P."/>
            <person name="Ferreira P."/>
            <person name="Findley K."/>
            <person name="Foster B."/>
            <person name="Gaskell J."/>
            <person name="Glotzer D."/>
            <person name="Gorecki P."/>
            <person name="Heitman J."/>
            <person name="Hesse C."/>
            <person name="Hori C."/>
            <person name="Igarashi K."/>
            <person name="Jurgens J.A."/>
            <person name="Kallen N."/>
            <person name="Kersten P."/>
            <person name="Kohler A."/>
            <person name="Kuees U."/>
            <person name="Kumar T.K.A."/>
            <person name="Kuo A."/>
            <person name="LaButti K."/>
            <person name="Larrondo L.F."/>
            <person name="Lindquist E."/>
            <person name="Ling A."/>
            <person name="Lombard V."/>
            <person name="Lucas S."/>
            <person name="Lundell T."/>
            <person name="Martin R."/>
            <person name="McLaughlin D.J."/>
            <person name="Morgenstern I."/>
            <person name="Morin E."/>
            <person name="Murat C."/>
            <person name="Nagy L.G."/>
            <person name="Nolan M."/>
            <person name="Ohm R.A."/>
            <person name="Patyshakuliyeva A."/>
            <person name="Rokas A."/>
            <person name="Ruiz-Duenas F.J."/>
            <person name="Sabat G."/>
            <person name="Salamov A."/>
            <person name="Samejima M."/>
            <person name="Schmutz J."/>
            <person name="Slot J.C."/>
            <person name="St John F."/>
            <person name="Stenlid J."/>
            <person name="Sun H."/>
            <person name="Sun S."/>
            <person name="Syed K."/>
            <person name="Tsang A."/>
            <person name="Wiebenga A."/>
            <person name="Young D."/>
            <person name="Pisabarro A."/>
            <person name="Eastwood D.C."/>
            <person name="Martin F."/>
            <person name="Cullen D."/>
            <person name="Grigoriev I.V."/>
            <person name="Hibbett D.S."/>
        </authorList>
    </citation>
    <scope>NUCLEOTIDE SEQUENCE [LARGE SCALE GENOMIC DNA]</scope>
    <source>
        <strain evidence="3">TFB10046</strain>
    </source>
</reference>
<dbReference type="InterPro" id="IPR001810">
    <property type="entry name" value="F-box_dom"/>
</dbReference>
<sequence>MDGAIPVPADILLEISLLLSATDRIAASGVCREWRRVCLAFPQLLWSRVSWRGQRSDSLAFLLHRALLARTLHLTVTLHSGLLLNRGEFFAVIAVIRRHIWHIVTLNVHIMDAGHTSAAGMWFIDRLWTPAPLLEEFSLMFDVAGGELRPPGYLFDRNAPRLQRLDFNASVFLPHGLPAALAAVTHLQSTACLHSLFEVLPVLPRLQHAHITSGSLEGDDAAKLFPGHLASLTIIFPEYAQGALSLLRFFSCAHIRFLRISFYFGLLQDLDACGLPGGTIIRHLSISSPFAHKRMLMRCTGDESAVVELERVPCSEQWPETLFAHVSEVIINDDVYWVLPMTLSTCSAITVCVSAPPVAGDEENAHRIFDRPRLDLPPMLASLVQEQGEIV</sequence>
<dbReference type="EMBL" id="JH688055">
    <property type="protein sequence ID" value="EJD33895.1"/>
    <property type="molecule type" value="Genomic_DNA"/>
</dbReference>
<dbReference type="KEGG" id="adl:AURDEDRAFT_177042"/>
<dbReference type="AlphaFoldDB" id="J0WND7"/>
<organism evidence="2 3">
    <name type="scientific">Auricularia subglabra (strain TFB-10046 / SS5)</name>
    <name type="common">White-rot fungus</name>
    <name type="synonym">Auricularia delicata (strain TFB10046)</name>
    <dbReference type="NCBI Taxonomy" id="717982"/>
    <lineage>
        <taxon>Eukaryota</taxon>
        <taxon>Fungi</taxon>
        <taxon>Dikarya</taxon>
        <taxon>Basidiomycota</taxon>
        <taxon>Agaricomycotina</taxon>
        <taxon>Agaricomycetes</taxon>
        <taxon>Auriculariales</taxon>
        <taxon>Auriculariaceae</taxon>
        <taxon>Auricularia</taxon>
    </lineage>
</organism>
<dbReference type="Pfam" id="PF00646">
    <property type="entry name" value="F-box"/>
    <property type="match status" value="1"/>
</dbReference>
<feature type="domain" description="F-box" evidence="1">
    <location>
        <begin position="8"/>
        <end position="38"/>
    </location>
</feature>